<reference evidence="1" key="1">
    <citation type="journal article" date="2019" name="bioRxiv">
        <title>The Genome of the Zebra Mussel, Dreissena polymorpha: A Resource for Invasive Species Research.</title>
        <authorList>
            <person name="McCartney M.A."/>
            <person name="Auch B."/>
            <person name="Kono T."/>
            <person name="Mallez S."/>
            <person name="Zhang Y."/>
            <person name="Obille A."/>
            <person name="Becker A."/>
            <person name="Abrahante J.E."/>
            <person name="Garbe J."/>
            <person name="Badalamenti J.P."/>
            <person name="Herman A."/>
            <person name="Mangelson H."/>
            <person name="Liachko I."/>
            <person name="Sullivan S."/>
            <person name="Sone E.D."/>
            <person name="Koren S."/>
            <person name="Silverstein K.A.T."/>
            <person name="Beckman K.B."/>
            <person name="Gohl D.M."/>
        </authorList>
    </citation>
    <scope>NUCLEOTIDE SEQUENCE</scope>
    <source>
        <strain evidence="1">Duluth1</strain>
        <tissue evidence="1">Whole animal</tissue>
    </source>
</reference>
<reference evidence="1" key="2">
    <citation type="submission" date="2020-11" db="EMBL/GenBank/DDBJ databases">
        <authorList>
            <person name="McCartney M.A."/>
            <person name="Auch B."/>
            <person name="Kono T."/>
            <person name="Mallez S."/>
            <person name="Becker A."/>
            <person name="Gohl D.M."/>
            <person name="Silverstein K.A.T."/>
            <person name="Koren S."/>
            <person name="Bechman K.B."/>
            <person name="Herman A."/>
            <person name="Abrahante J.E."/>
            <person name="Garbe J."/>
        </authorList>
    </citation>
    <scope>NUCLEOTIDE SEQUENCE</scope>
    <source>
        <strain evidence="1">Duluth1</strain>
        <tissue evidence="1">Whole animal</tissue>
    </source>
</reference>
<evidence type="ECO:0000313" key="2">
    <source>
        <dbReference type="Proteomes" id="UP000828390"/>
    </source>
</evidence>
<dbReference type="Proteomes" id="UP000828390">
    <property type="component" value="Unassembled WGS sequence"/>
</dbReference>
<keyword evidence="2" id="KW-1185">Reference proteome</keyword>
<dbReference type="EMBL" id="JAIWYP010000005">
    <property type="protein sequence ID" value="KAH3822560.1"/>
    <property type="molecule type" value="Genomic_DNA"/>
</dbReference>
<dbReference type="AlphaFoldDB" id="A0A9D4JS33"/>
<organism evidence="1 2">
    <name type="scientific">Dreissena polymorpha</name>
    <name type="common">Zebra mussel</name>
    <name type="synonym">Mytilus polymorpha</name>
    <dbReference type="NCBI Taxonomy" id="45954"/>
    <lineage>
        <taxon>Eukaryota</taxon>
        <taxon>Metazoa</taxon>
        <taxon>Spiralia</taxon>
        <taxon>Lophotrochozoa</taxon>
        <taxon>Mollusca</taxon>
        <taxon>Bivalvia</taxon>
        <taxon>Autobranchia</taxon>
        <taxon>Heteroconchia</taxon>
        <taxon>Euheterodonta</taxon>
        <taxon>Imparidentia</taxon>
        <taxon>Neoheterodontei</taxon>
        <taxon>Myida</taxon>
        <taxon>Dreissenoidea</taxon>
        <taxon>Dreissenidae</taxon>
        <taxon>Dreissena</taxon>
    </lineage>
</organism>
<protein>
    <submittedName>
        <fullName evidence="1">Uncharacterized protein</fullName>
    </submittedName>
</protein>
<accession>A0A9D4JS33</accession>
<sequence length="169" mass="19108">MSRAQRVLYRLTHGRVCSGPHREAVTEKNCDSTAGIPDEVLGKKDIMSRFFLDVEFNSNRSTSRLNDEHDADAYKALTEVLLERLRDDDKERESVASRLQLDRMCVTCLDSEEDGLSDIGSDVSELNKCFVASFNDRCTADFNWSQAESAFCNDSDCSSVEELDKNVLY</sequence>
<comment type="caution">
    <text evidence="1">The sequence shown here is derived from an EMBL/GenBank/DDBJ whole genome shotgun (WGS) entry which is preliminary data.</text>
</comment>
<proteinExistence type="predicted"/>
<name>A0A9D4JS33_DREPO</name>
<gene>
    <name evidence="1" type="ORF">DPMN_124344</name>
</gene>
<evidence type="ECO:0000313" key="1">
    <source>
        <dbReference type="EMBL" id="KAH3822560.1"/>
    </source>
</evidence>